<proteinExistence type="predicted"/>
<accession>A0A8J3FBD3</accession>
<sequence>MGRPRHLAITILASLGVAIGTLAGSPMPAAAANVMGTVKVSGTLNVRYGPSTVTARTSTVRTGTRLALVCQVVGQKIYGTVRTTNLWNRLSGGRYASDAYIVRGSAKIPPCAGAGQVLPPATKPTTSTGAVVSKYGWTAPVPGAAGSGFREAGRPGHDGIDIAIRKGAALRAAAAGQVIGVYCNVPRGYSCDKDGSVSISGCGWYLEIKHAANVVTRYCHLARKPYVKVGQKVSAGQLIGITGSSGNSSGPHLHFEVHVHAPPATHENAINPTAWLKTKGVLLK</sequence>
<dbReference type="InterPro" id="IPR050570">
    <property type="entry name" value="Cell_wall_metabolism_enzyme"/>
</dbReference>
<feature type="domain" description="M23ase beta-sheet core" evidence="2">
    <location>
        <begin position="156"/>
        <end position="260"/>
    </location>
</feature>
<protein>
    <recommendedName>
        <fullName evidence="2">M23ase beta-sheet core domain-containing protein</fullName>
    </recommendedName>
</protein>
<dbReference type="InterPro" id="IPR016047">
    <property type="entry name" value="M23ase_b-sheet_dom"/>
</dbReference>
<dbReference type="AlphaFoldDB" id="A0A8J3FBD3"/>
<dbReference type="Gene3D" id="2.70.70.10">
    <property type="entry name" value="Glucose Permease (Domain IIA)"/>
    <property type="match status" value="1"/>
</dbReference>
<evidence type="ECO:0000313" key="3">
    <source>
        <dbReference type="EMBL" id="GGJ82687.1"/>
    </source>
</evidence>
<feature type="chain" id="PRO_5035310220" description="M23ase beta-sheet core domain-containing protein" evidence="1">
    <location>
        <begin position="32"/>
        <end position="284"/>
    </location>
</feature>
<dbReference type="SUPFAM" id="SSF51261">
    <property type="entry name" value="Duplicated hybrid motif"/>
    <property type="match status" value="1"/>
</dbReference>
<dbReference type="PANTHER" id="PTHR21666:SF270">
    <property type="entry name" value="MUREIN HYDROLASE ACTIVATOR ENVC"/>
    <property type="match status" value="1"/>
</dbReference>
<evidence type="ECO:0000256" key="1">
    <source>
        <dbReference type="SAM" id="SignalP"/>
    </source>
</evidence>
<comment type="caution">
    <text evidence="3">The sequence shown here is derived from an EMBL/GenBank/DDBJ whole genome shotgun (WGS) entry which is preliminary data.</text>
</comment>
<reference evidence="3" key="2">
    <citation type="submission" date="2020-09" db="EMBL/GenBank/DDBJ databases">
        <authorList>
            <person name="Sun Q."/>
            <person name="Ohkuma M."/>
        </authorList>
    </citation>
    <scope>NUCLEOTIDE SEQUENCE</scope>
    <source>
        <strain evidence="3">JCM 3090</strain>
    </source>
</reference>
<gene>
    <name evidence="3" type="ORF">GCM10010123_10420</name>
</gene>
<name>A0A8J3FBD3_9ACTN</name>
<dbReference type="GO" id="GO:0004222">
    <property type="term" value="F:metalloendopeptidase activity"/>
    <property type="evidence" value="ECO:0007669"/>
    <property type="project" value="TreeGrafter"/>
</dbReference>
<dbReference type="CDD" id="cd12797">
    <property type="entry name" value="M23_peptidase"/>
    <property type="match status" value="1"/>
</dbReference>
<dbReference type="RefSeq" id="WP_306341591.1">
    <property type="nucleotide sequence ID" value="NZ_BMQB01000002.1"/>
</dbReference>
<feature type="signal peptide" evidence="1">
    <location>
        <begin position="1"/>
        <end position="31"/>
    </location>
</feature>
<dbReference type="Proteomes" id="UP000649739">
    <property type="component" value="Unassembled WGS sequence"/>
</dbReference>
<reference evidence="3" key="1">
    <citation type="journal article" date="2014" name="Int. J. Syst. Evol. Microbiol.">
        <title>Complete genome sequence of Corynebacterium casei LMG S-19264T (=DSM 44701T), isolated from a smear-ripened cheese.</title>
        <authorList>
            <consortium name="US DOE Joint Genome Institute (JGI-PGF)"/>
            <person name="Walter F."/>
            <person name="Albersmeier A."/>
            <person name="Kalinowski J."/>
            <person name="Ruckert C."/>
        </authorList>
    </citation>
    <scope>NUCLEOTIDE SEQUENCE</scope>
    <source>
        <strain evidence="3">JCM 3090</strain>
    </source>
</reference>
<organism evidence="3 4">
    <name type="scientific">Pilimelia anulata</name>
    <dbReference type="NCBI Taxonomy" id="53371"/>
    <lineage>
        <taxon>Bacteria</taxon>
        <taxon>Bacillati</taxon>
        <taxon>Actinomycetota</taxon>
        <taxon>Actinomycetes</taxon>
        <taxon>Micromonosporales</taxon>
        <taxon>Micromonosporaceae</taxon>
        <taxon>Pilimelia</taxon>
    </lineage>
</organism>
<dbReference type="Pfam" id="PF01551">
    <property type="entry name" value="Peptidase_M23"/>
    <property type="match status" value="1"/>
</dbReference>
<dbReference type="EMBL" id="BMQB01000002">
    <property type="protein sequence ID" value="GGJ82687.1"/>
    <property type="molecule type" value="Genomic_DNA"/>
</dbReference>
<keyword evidence="1" id="KW-0732">Signal</keyword>
<evidence type="ECO:0000313" key="4">
    <source>
        <dbReference type="Proteomes" id="UP000649739"/>
    </source>
</evidence>
<evidence type="ECO:0000259" key="2">
    <source>
        <dbReference type="Pfam" id="PF01551"/>
    </source>
</evidence>
<dbReference type="InterPro" id="IPR011055">
    <property type="entry name" value="Dup_hybrid_motif"/>
</dbReference>
<keyword evidence="4" id="KW-1185">Reference proteome</keyword>
<dbReference type="PANTHER" id="PTHR21666">
    <property type="entry name" value="PEPTIDASE-RELATED"/>
    <property type="match status" value="1"/>
</dbReference>